<evidence type="ECO:0000256" key="3">
    <source>
        <dbReference type="ARBA" id="ARBA00009677"/>
    </source>
</evidence>
<dbReference type="PROSITE" id="PS00588">
    <property type="entry name" value="FLAGELLA_BB_ROD"/>
    <property type="match status" value="1"/>
</dbReference>
<dbReference type="PANTHER" id="PTHR30033">
    <property type="entry name" value="FLAGELLAR HOOK-ASSOCIATED PROTEIN 1"/>
    <property type="match status" value="1"/>
</dbReference>
<name>A0ABU5IEL3_9BURK</name>
<keyword evidence="6" id="KW-0975">Bacterial flagellum</keyword>
<dbReference type="Pfam" id="PF06429">
    <property type="entry name" value="Flg_bbr_C"/>
    <property type="match status" value="1"/>
</dbReference>
<evidence type="ECO:0000256" key="6">
    <source>
        <dbReference type="ARBA" id="ARBA00023143"/>
    </source>
</evidence>
<dbReference type="Pfam" id="PF00460">
    <property type="entry name" value="Flg_bb_rod"/>
    <property type="match status" value="1"/>
</dbReference>
<evidence type="ECO:0000259" key="8">
    <source>
        <dbReference type="Pfam" id="PF06429"/>
    </source>
</evidence>
<evidence type="ECO:0000256" key="5">
    <source>
        <dbReference type="ARBA" id="ARBA00022525"/>
    </source>
</evidence>
<evidence type="ECO:0000256" key="1">
    <source>
        <dbReference type="ARBA" id="ARBA00004365"/>
    </source>
</evidence>
<dbReference type="PANTHER" id="PTHR30033:SF1">
    <property type="entry name" value="FLAGELLAR HOOK-ASSOCIATED PROTEIN 1"/>
    <property type="match status" value="1"/>
</dbReference>
<dbReference type="Pfam" id="PF22638">
    <property type="entry name" value="FlgK_D1"/>
    <property type="match status" value="1"/>
</dbReference>
<organism evidence="10 11">
    <name type="scientific">Azohydromonas lata</name>
    <dbReference type="NCBI Taxonomy" id="45677"/>
    <lineage>
        <taxon>Bacteria</taxon>
        <taxon>Pseudomonadati</taxon>
        <taxon>Pseudomonadota</taxon>
        <taxon>Betaproteobacteria</taxon>
        <taxon>Burkholderiales</taxon>
        <taxon>Sphaerotilaceae</taxon>
        <taxon>Azohydromonas</taxon>
    </lineage>
</organism>
<comment type="subcellular location">
    <subcellularLocation>
        <location evidence="1">Bacterial flagellum</location>
    </subcellularLocation>
    <subcellularLocation>
        <location evidence="2">Secreted</location>
    </subcellularLocation>
</comment>
<evidence type="ECO:0000313" key="10">
    <source>
        <dbReference type="EMBL" id="MDZ5457269.1"/>
    </source>
</evidence>
<keyword evidence="10" id="KW-0969">Cilium</keyword>
<dbReference type="Proteomes" id="UP001293718">
    <property type="component" value="Unassembled WGS sequence"/>
</dbReference>
<protein>
    <recommendedName>
        <fullName evidence="4">Flagellar hook-associated protein 1</fullName>
    </recommendedName>
</protein>
<keyword evidence="10" id="KW-0966">Cell projection</keyword>
<dbReference type="InterPro" id="IPR002371">
    <property type="entry name" value="FlgK"/>
</dbReference>
<dbReference type="InterPro" id="IPR001444">
    <property type="entry name" value="Flag_bb_rod_N"/>
</dbReference>
<dbReference type="SUPFAM" id="SSF64518">
    <property type="entry name" value="Phase 1 flagellin"/>
    <property type="match status" value="2"/>
</dbReference>
<evidence type="ECO:0000256" key="4">
    <source>
        <dbReference type="ARBA" id="ARBA00016244"/>
    </source>
</evidence>
<keyword evidence="11" id="KW-1185">Reference proteome</keyword>
<dbReference type="InterPro" id="IPR010930">
    <property type="entry name" value="Flg_bb/hook_C_dom"/>
</dbReference>
<comment type="similarity">
    <text evidence="3">Belongs to the flagella basal body rod proteins family.</text>
</comment>
<evidence type="ECO:0000259" key="9">
    <source>
        <dbReference type="Pfam" id="PF22638"/>
    </source>
</evidence>
<evidence type="ECO:0000313" key="11">
    <source>
        <dbReference type="Proteomes" id="UP001293718"/>
    </source>
</evidence>
<feature type="domain" description="Flagellar hook-associated protein FlgK helical" evidence="9">
    <location>
        <begin position="93"/>
        <end position="330"/>
    </location>
</feature>
<accession>A0ABU5IEL3</accession>
<reference evidence="10 11" key="1">
    <citation type="submission" date="2023-11" db="EMBL/GenBank/DDBJ databases">
        <title>Draft genome of Azohydromonas lata strain H1 (DSM1123), a polyhydroxyalkanoate producer.</title>
        <authorList>
            <person name="Traversa D."/>
            <person name="D'Addabbo P."/>
            <person name="Pazzani C."/>
            <person name="Manzari C."/>
            <person name="Chiara M."/>
            <person name="Scrascia M."/>
        </authorList>
    </citation>
    <scope>NUCLEOTIDE SEQUENCE [LARGE SCALE GENOMIC DNA]</scope>
    <source>
        <strain evidence="10 11">H1</strain>
    </source>
</reference>
<dbReference type="EMBL" id="JAXOJX010000016">
    <property type="protein sequence ID" value="MDZ5457269.1"/>
    <property type="molecule type" value="Genomic_DNA"/>
</dbReference>
<feature type="domain" description="Flagellar basal body rod protein N-terminal" evidence="7">
    <location>
        <begin position="6"/>
        <end position="35"/>
    </location>
</feature>
<dbReference type="NCBIfam" id="TIGR02492">
    <property type="entry name" value="flgK_ends"/>
    <property type="match status" value="1"/>
</dbReference>
<dbReference type="InterPro" id="IPR053927">
    <property type="entry name" value="FlgK_helical"/>
</dbReference>
<comment type="caution">
    <text evidence="10">The sequence shown here is derived from an EMBL/GenBank/DDBJ whole genome shotgun (WGS) entry which is preliminary data.</text>
</comment>
<keyword evidence="5" id="KW-0964">Secreted</keyword>
<dbReference type="PRINTS" id="PR01005">
    <property type="entry name" value="FLGHOOKAP1"/>
</dbReference>
<dbReference type="InterPro" id="IPR019776">
    <property type="entry name" value="Flagellar_basal_body_rod_CS"/>
</dbReference>
<proteinExistence type="inferred from homology"/>
<gene>
    <name evidence="10" type="primary">flgK</name>
    <name evidence="10" type="ORF">SM757_11875</name>
</gene>
<dbReference type="RefSeq" id="WP_322465611.1">
    <property type="nucleotide sequence ID" value="NZ_JAXOJX010000016.1"/>
</dbReference>
<keyword evidence="10" id="KW-0282">Flagellum</keyword>
<evidence type="ECO:0000259" key="7">
    <source>
        <dbReference type="Pfam" id="PF00460"/>
    </source>
</evidence>
<evidence type="ECO:0000256" key="2">
    <source>
        <dbReference type="ARBA" id="ARBA00004613"/>
    </source>
</evidence>
<feature type="domain" description="Flagellar basal-body/hook protein C-terminal" evidence="8">
    <location>
        <begin position="637"/>
        <end position="674"/>
    </location>
</feature>
<sequence>MAFSLLSVGARAMSANYAALQTTGNNIANANVAGYSRQEVEFSTANGQYTPSGFIGQGVDVTTISRAHDAFLTREVSAAQSQAAADSTRLDLLSQMENAFPTGDSGVGAAASSLLGAFTDLSTSPGDASARQVVLSRADQLAQRFANAGEQLNALQDGVVKDLRTAINGANGITSGIAQLNAQIVRQQAQGQPPNDLLDKRDQLVQQLSGYLQVSTVAAPDGSIGVFAAGGQSLVLGDQVQKLEVTADRMDGSRAALGVRQGNGMLVTLDSTALSGGGSMGAMLRFQNQDLVAARNSLGQMATAVSARMNQQQALGLDLRSPAGSGQPLFTDFMSQSQAGALRGLADVGNARDGSGNALGSVEIHIDDASLLEAAEYTLEGAAGGGYVMTRTSDGQRFSTADGQSFTREGAAAGSDASFHPGFTLNIEGVSAGDRFLLQPVGGAAANMRRVLDDPRGLAAAAPLTASPQRTNTGTATVSALTMTGSGFDASHSVQGSLSFTDDGGAYEYKWDELDASGAVVGSNTLTGTWQAGQPIALEGFSLTLAGRPAKGDSIAVATTTNPATNNGNARALAGLGTESFIGRNWSAAGSTGGDTITNAYAGALANVGSRVQVARTASEISDGVATNALAQRDAKTGVDTDEEGAKLIQYQKSYQAAAKVLQVAQTVFDALLQATSR</sequence>